<gene>
    <name evidence="2" type="ORF">M427DRAFT_240865</name>
    <name evidence="3" type="ORF">M427DRAFT_300107</name>
</gene>
<dbReference type="AlphaFoldDB" id="A0A139AH50"/>
<feature type="transmembrane region" description="Helical" evidence="1">
    <location>
        <begin position="12"/>
        <end position="33"/>
    </location>
</feature>
<organism evidence="3 4">
    <name type="scientific">Gonapodya prolifera (strain JEL478)</name>
    <name type="common">Monoblepharis prolifera</name>
    <dbReference type="NCBI Taxonomy" id="1344416"/>
    <lineage>
        <taxon>Eukaryota</taxon>
        <taxon>Fungi</taxon>
        <taxon>Fungi incertae sedis</taxon>
        <taxon>Chytridiomycota</taxon>
        <taxon>Chytridiomycota incertae sedis</taxon>
        <taxon>Monoblepharidomycetes</taxon>
        <taxon>Monoblepharidales</taxon>
        <taxon>Gonapodyaceae</taxon>
        <taxon>Gonapodya</taxon>
    </lineage>
</organism>
<keyword evidence="4" id="KW-1185">Reference proteome</keyword>
<evidence type="ECO:0000313" key="2">
    <source>
        <dbReference type="EMBL" id="KXS09231.1"/>
    </source>
</evidence>
<evidence type="ECO:0000313" key="4">
    <source>
        <dbReference type="Proteomes" id="UP000070544"/>
    </source>
</evidence>
<name>A0A139AH50_GONPJ</name>
<dbReference type="Proteomes" id="UP000070544">
    <property type="component" value="Unassembled WGS sequence"/>
</dbReference>
<reference evidence="3 4" key="1">
    <citation type="journal article" date="2015" name="Genome Biol. Evol.">
        <title>Phylogenomic analyses indicate that early fungi evolved digesting cell walls of algal ancestors of land plants.</title>
        <authorList>
            <person name="Chang Y."/>
            <person name="Wang S."/>
            <person name="Sekimoto S."/>
            <person name="Aerts A.L."/>
            <person name="Choi C."/>
            <person name="Clum A."/>
            <person name="LaButti K.M."/>
            <person name="Lindquist E.A."/>
            <person name="Yee Ngan C."/>
            <person name="Ohm R.A."/>
            <person name="Salamov A.A."/>
            <person name="Grigoriev I.V."/>
            <person name="Spatafora J.W."/>
            <person name="Berbee M.L."/>
        </authorList>
    </citation>
    <scope>NUCLEOTIDE SEQUENCE [LARGE SCALE GENOMIC DNA]</scope>
    <source>
        <strain evidence="3 4">JEL478</strain>
    </source>
</reference>
<protein>
    <submittedName>
        <fullName evidence="3">Uncharacterized protein</fullName>
    </submittedName>
</protein>
<sequence length="126" mass="14263">MPVRKFLYYRLSGARLGLWCVVCGVWCMGYAVWEFQKDSTPSFPCPSSFGITEVVQLAVQSCEFVSTETRKEAITHRLSTLYAAAECERAVCPAMLVARADYKPVQRYQRKWCSLRHADSLSPPTA</sequence>
<keyword evidence="1" id="KW-0472">Membrane</keyword>
<dbReference type="EMBL" id="KQ965756">
    <property type="protein sequence ID" value="KXS16068.1"/>
    <property type="molecule type" value="Genomic_DNA"/>
</dbReference>
<evidence type="ECO:0000313" key="3">
    <source>
        <dbReference type="EMBL" id="KXS16068.1"/>
    </source>
</evidence>
<keyword evidence="1" id="KW-0812">Transmembrane</keyword>
<proteinExistence type="predicted"/>
<keyword evidence="1" id="KW-1133">Transmembrane helix</keyword>
<dbReference type="EMBL" id="KQ965875">
    <property type="protein sequence ID" value="KXS09231.1"/>
    <property type="molecule type" value="Genomic_DNA"/>
</dbReference>
<accession>A0A139AH50</accession>
<evidence type="ECO:0000256" key="1">
    <source>
        <dbReference type="SAM" id="Phobius"/>
    </source>
</evidence>